<evidence type="ECO:0000313" key="9">
    <source>
        <dbReference type="Proteomes" id="UP000195402"/>
    </source>
</evidence>
<dbReference type="OrthoDB" id="681126at2759"/>
<reference evidence="8 9" key="1">
    <citation type="journal article" date="2017" name="Mol. Plant">
        <title>The Genome of Medicinal Plant Macleaya cordata Provides New Insights into Benzylisoquinoline Alkaloids Metabolism.</title>
        <authorList>
            <person name="Liu X."/>
            <person name="Liu Y."/>
            <person name="Huang P."/>
            <person name="Ma Y."/>
            <person name="Qing Z."/>
            <person name="Tang Q."/>
            <person name="Cao H."/>
            <person name="Cheng P."/>
            <person name="Zheng Y."/>
            <person name="Yuan Z."/>
            <person name="Zhou Y."/>
            <person name="Liu J."/>
            <person name="Tang Z."/>
            <person name="Zhuo Y."/>
            <person name="Zhang Y."/>
            <person name="Yu L."/>
            <person name="Huang J."/>
            <person name="Yang P."/>
            <person name="Peng Q."/>
            <person name="Zhang J."/>
            <person name="Jiang W."/>
            <person name="Zhang Z."/>
            <person name="Lin K."/>
            <person name="Ro D.K."/>
            <person name="Chen X."/>
            <person name="Xiong X."/>
            <person name="Shang Y."/>
            <person name="Huang S."/>
            <person name="Zeng J."/>
        </authorList>
    </citation>
    <scope>NUCLEOTIDE SEQUENCE [LARGE SCALE GENOMIC DNA]</scope>
    <source>
        <strain evidence="9">cv. BLH2017</strain>
        <tissue evidence="8">Root</tissue>
    </source>
</reference>
<accession>A0A200RAQ9</accession>
<keyword evidence="9" id="KW-1185">Reference proteome</keyword>
<gene>
    <name evidence="8" type="ORF">BVC80_1687g16</name>
</gene>
<dbReference type="PANTHER" id="PTHR24186:SF37">
    <property type="entry name" value="PGG DOMAIN-CONTAINING PROTEIN"/>
    <property type="match status" value="1"/>
</dbReference>
<evidence type="ECO:0000313" key="8">
    <source>
        <dbReference type="EMBL" id="OVA19798.1"/>
    </source>
</evidence>
<evidence type="ECO:0000259" key="7">
    <source>
        <dbReference type="Pfam" id="PF13962"/>
    </source>
</evidence>
<comment type="subcellular location">
    <subcellularLocation>
        <location evidence="1">Membrane</location>
        <topology evidence="1">Multi-pass membrane protein</topology>
    </subcellularLocation>
</comment>
<dbReference type="STRING" id="56857.A0A200RAQ9"/>
<evidence type="ECO:0000256" key="2">
    <source>
        <dbReference type="ARBA" id="ARBA00022692"/>
    </source>
</evidence>
<name>A0A200RAQ9_MACCD</name>
<organism evidence="8 9">
    <name type="scientific">Macleaya cordata</name>
    <name type="common">Five-seeded plume-poppy</name>
    <name type="synonym">Bocconia cordata</name>
    <dbReference type="NCBI Taxonomy" id="56857"/>
    <lineage>
        <taxon>Eukaryota</taxon>
        <taxon>Viridiplantae</taxon>
        <taxon>Streptophyta</taxon>
        <taxon>Embryophyta</taxon>
        <taxon>Tracheophyta</taxon>
        <taxon>Spermatophyta</taxon>
        <taxon>Magnoliopsida</taxon>
        <taxon>Ranunculales</taxon>
        <taxon>Papaveraceae</taxon>
        <taxon>Papaveroideae</taxon>
        <taxon>Macleaya</taxon>
    </lineage>
</organism>
<evidence type="ECO:0000256" key="4">
    <source>
        <dbReference type="ARBA" id="ARBA00022989"/>
    </source>
</evidence>
<keyword evidence="3" id="KW-0677">Repeat</keyword>
<keyword evidence="5" id="KW-0040">ANK repeat</keyword>
<dbReference type="AlphaFoldDB" id="A0A200RAQ9"/>
<keyword evidence="6" id="KW-0472">Membrane</keyword>
<dbReference type="EMBL" id="MVGT01000171">
    <property type="protein sequence ID" value="OVA19798.1"/>
    <property type="molecule type" value="Genomic_DNA"/>
</dbReference>
<feature type="domain" description="PGG" evidence="7">
    <location>
        <begin position="64"/>
        <end position="95"/>
    </location>
</feature>
<dbReference type="Pfam" id="PF13962">
    <property type="entry name" value="PGG"/>
    <property type="match status" value="1"/>
</dbReference>
<keyword evidence="2" id="KW-0812">Transmembrane</keyword>
<evidence type="ECO:0000256" key="6">
    <source>
        <dbReference type="ARBA" id="ARBA00023136"/>
    </source>
</evidence>
<dbReference type="InParanoid" id="A0A200RAQ9"/>
<evidence type="ECO:0000256" key="3">
    <source>
        <dbReference type="ARBA" id="ARBA00022737"/>
    </source>
</evidence>
<keyword evidence="4" id="KW-1133">Transmembrane helix</keyword>
<dbReference type="InterPro" id="IPR026961">
    <property type="entry name" value="PGG_dom"/>
</dbReference>
<dbReference type="Proteomes" id="UP000195402">
    <property type="component" value="Unassembled WGS sequence"/>
</dbReference>
<proteinExistence type="predicted"/>
<comment type="caution">
    <text evidence="8">The sequence shown here is derived from an EMBL/GenBank/DDBJ whole genome shotgun (WGS) entry which is preliminary data.</text>
</comment>
<evidence type="ECO:0000256" key="1">
    <source>
        <dbReference type="ARBA" id="ARBA00004141"/>
    </source>
</evidence>
<dbReference type="GO" id="GO:0005886">
    <property type="term" value="C:plasma membrane"/>
    <property type="evidence" value="ECO:0007669"/>
    <property type="project" value="TreeGrafter"/>
</dbReference>
<evidence type="ECO:0000256" key="5">
    <source>
        <dbReference type="ARBA" id="ARBA00023043"/>
    </source>
</evidence>
<protein>
    <submittedName>
        <fullName evidence="8">PGG domain</fullName>
    </submittedName>
</protein>
<sequence>MGEMLVRVGAMRSRDIISQPPLHSEPSTNIMIIREPAQPASSTSGNLWKEIKKEMDKELEDSASEIRSALMVVAILIATMTFQAGTNPPGGFWQDIYFPENNYN</sequence>
<dbReference type="PANTHER" id="PTHR24186">
    <property type="entry name" value="PROTEIN PHOSPHATASE 1 REGULATORY SUBUNIT"/>
    <property type="match status" value="1"/>
</dbReference>